<comment type="caution">
    <text evidence="1">The sequence shown here is derived from an EMBL/GenBank/DDBJ whole genome shotgun (WGS) entry which is preliminary data.</text>
</comment>
<dbReference type="InterPro" id="IPR001753">
    <property type="entry name" value="Enoyl-CoA_hydra/iso"/>
</dbReference>
<dbReference type="EMBL" id="BMCS01000001">
    <property type="protein sequence ID" value="GGF28036.1"/>
    <property type="molecule type" value="Genomic_DNA"/>
</dbReference>
<proteinExistence type="predicted"/>
<accession>A0ABQ1UY21</accession>
<sequence length="268" mass="26766">MTSLADLNTVDIVGGVLSIRISTERGGNSLAPDALVEGTEVLRAVAAGELSVGAVLLLGPGANFCAGGDVRAFASAPDRPAFVADLAARFHAFIGALADADVPVVAAVRGWAAGAGMSIVCHADVAIGGPGTSLRAAYSAIGFSPDGGMTWALPRLVGAARARHIILTNKVVTAAEALEIGLLAQLVESDDDVVGAATAAATAIAAGPRQSLRATRRLLMASDGATLTDQMAAEAASISRLAGLPVGIEGVDAFVAKRPADFTASNET</sequence>
<organism evidence="1 2">
    <name type="scientific">Williamsia phyllosphaerae</name>
    <dbReference type="NCBI Taxonomy" id="885042"/>
    <lineage>
        <taxon>Bacteria</taxon>
        <taxon>Bacillati</taxon>
        <taxon>Actinomycetota</taxon>
        <taxon>Actinomycetes</taxon>
        <taxon>Mycobacteriales</taxon>
        <taxon>Nocardiaceae</taxon>
        <taxon>Williamsia</taxon>
    </lineage>
</organism>
<dbReference type="PANTHER" id="PTHR43459">
    <property type="entry name" value="ENOYL-COA HYDRATASE"/>
    <property type="match status" value="1"/>
</dbReference>
<dbReference type="Gene3D" id="3.90.226.10">
    <property type="entry name" value="2-enoyl-CoA Hydratase, Chain A, domain 1"/>
    <property type="match status" value="1"/>
</dbReference>
<dbReference type="PANTHER" id="PTHR43459:SF1">
    <property type="entry name" value="EG:BACN32G11.4 PROTEIN"/>
    <property type="match status" value="1"/>
</dbReference>
<reference evidence="2" key="1">
    <citation type="journal article" date="2019" name="Int. J. Syst. Evol. Microbiol.">
        <title>The Global Catalogue of Microorganisms (GCM) 10K type strain sequencing project: providing services to taxonomists for standard genome sequencing and annotation.</title>
        <authorList>
            <consortium name="The Broad Institute Genomics Platform"/>
            <consortium name="The Broad Institute Genome Sequencing Center for Infectious Disease"/>
            <person name="Wu L."/>
            <person name="Ma J."/>
        </authorList>
    </citation>
    <scope>NUCLEOTIDE SEQUENCE [LARGE SCALE GENOMIC DNA]</scope>
    <source>
        <strain evidence="2">CCM 7855</strain>
    </source>
</reference>
<dbReference type="SUPFAM" id="SSF52096">
    <property type="entry name" value="ClpP/crotonase"/>
    <property type="match status" value="1"/>
</dbReference>
<evidence type="ECO:0000313" key="2">
    <source>
        <dbReference type="Proteomes" id="UP000632454"/>
    </source>
</evidence>
<protein>
    <submittedName>
        <fullName evidence="1">Enoyl-CoA hydratase/isomerase</fullName>
    </submittedName>
</protein>
<dbReference type="Pfam" id="PF00378">
    <property type="entry name" value="ECH_1"/>
    <property type="match status" value="1"/>
</dbReference>
<keyword evidence="2" id="KW-1185">Reference proteome</keyword>
<dbReference type="RefSeq" id="WP_188489971.1">
    <property type="nucleotide sequence ID" value="NZ_BMCS01000001.1"/>
</dbReference>
<dbReference type="Proteomes" id="UP000632454">
    <property type="component" value="Unassembled WGS sequence"/>
</dbReference>
<dbReference type="InterPro" id="IPR029045">
    <property type="entry name" value="ClpP/crotonase-like_dom_sf"/>
</dbReference>
<name>A0ABQ1UY21_9NOCA</name>
<evidence type="ECO:0000313" key="1">
    <source>
        <dbReference type="EMBL" id="GGF28036.1"/>
    </source>
</evidence>
<dbReference type="CDD" id="cd06558">
    <property type="entry name" value="crotonase-like"/>
    <property type="match status" value="1"/>
</dbReference>
<gene>
    <name evidence="1" type="ORF">GCM10007298_24770</name>
</gene>